<accession>A0A848KRX1</accession>
<proteinExistence type="predicted"/>
<dbReference type="Proteomes" id="UP000550729">
    <property type="component" value="Unassembled WGS sequence"/>
</dbReference>
<feature type="chain" id="PRO_5039502365" description="Osmoprotectant transport system substrate-binding protein" evidence="1">
    <location>
        <begin position="21"/>
        <end position="218"/>
    </location>
</feature>
<protein>
    <recommendedName>
        <fullName evidence="4">Osmoprotectant transport system substrate-binding protein</fullName>
    </recommendedName>
</protein>
<name>A0A848KRX1_9ACTN</name>
<feature type="signal peptide" evidence="1">
    <location>
        <begin position="1"/>
        <end position="20"/>
    </location>
</feature>
<evidence type="ECO:0000313" key="2">
    <source>
        <dbReference type="EMBL" id="NMO01170.1"/>
    </source>
</evidence>
<dbReference type="EMBL" id="JABBNB010000006">
    <property type="protein sequence ID" value="NMO01170.1"/>
    <property type="molecule type" value="Genomic_DNA"/>
</dbReference>
<evidence type="ECO:0000313" key="3">
    <source>
        <dbReference type="Proteomes" id="UP000550729"/>
    </source>
</evidence>
<gene>
    <name evidence="2" type="ORF">HH308_08055</name>
</gene>
<sequence>MNWPIVLVAAFVGAVGLAGCSVPTTPDTASRTLVVGAPADPALQMAARIYRAVLVATGWSVAPDVVVGDDAGQLTAMSAVRRDLFPAFSGRLLASLVPANSRIVDAAAGSGADFDPTYVALNKALPQGVSLADPTTVTLAGLSGAASGGPASTQPSGPSQQLVPVYRSAALRRDQLKTINKVAGELTADDLVTLVAQARTGDPAAIAARWVLTHGLNR</sequence>
<reference evidence="2 3" key="1">
    <citation type="submission" date="2020-04" db="EMBL/GenBank/DDBJ databases">
        <title>Gordonia sp. nov. TBRC 11910.</title>
        <authorList>
            <person name="Suriyachadkun C."/>
        </authorList>
    </citation>
    <scope>NUCLEOTIDE SEQUENCE [LARGE SCALE GENOMIC DNA]</scope>
    <source>
        <strain evidence="2 3">TBRC 11910</strain>
    </source>
</reference>
<evidence type="ECO:0008006" key="4">
    <source>
        <dbReference type="Google" id="ProtNLM"/>
    </source>
</evidence>
<organism evidence="2 3">
    <name type="scientific">Gordonia asplenii</name>
    <dbReference type="NCBI Taxonomy" id="2725283"/>
    <lineage>
        <taxon>Bacteria</taxon>
        <taxon>Bacillati</taxon>
        <taxon>Actinomycetota</taxon>
        <taxon>Actinomycetes</taxon>
        <taxon>Mycobacteriales</taxon>
        <taxon>Gordoniaceae</taxon>
        <taxon>Gordonia</taxon>
    </lineage>
</organism>
<comment type="caution">
    <text evidence="2">The sequence shown here is derived from an EMBL/GenBank/DDBJ whole genome shotgun (WGS) entry which is preliminary data.</text>
</comment>
<dbReference type="Gene3D" id="3.40.190.10">
    <property type="entry name" value="Periplasmic binding protein-like II"/>
    <property type="match status" value="1"/>
</dbReference>
<dbReference type="AlphaFoldDB" id="A0A848KRX1"/>
<keyword evidence="1" id="KW-0732">Signal</keyword>
<keyword evidence="3" id="KW-1185">Reference proteome</keyword>
<evidence type="ECO:0000256" key="1">
    <source>
        <dbReference type="SAM" id="SignalP"/>
    </source>
</evidence>